<name>A0A9P5AZW7_9HYPO</name>
<evidence type="ECO:0000313" key="2">
    <source>
        <dbReference type="EMBL" id="KAF4490370.1"/>
    </source>
</evidence>
<sequence>MKHCSVFGALALASFASFATEKAKGNGYYSYRLNRRGDDASAIYETENTNSVSVGEISIEVQNINAKISLDAKLFNLPNFNASVDLGIDCGKLGIYNVTAKAELEARLGNILRMVNDFLESIDLNPIITTLDDTVKDIVDDVVDVVGGSSGGNESGEDAEALEKRDLTARLENNILYSVNDLSGSTDRTARRKEVGLYSKDMKFTGHNKTITGDEGVEYELQYTHAPYHGLSAYCNIYSDQSGKVLRTKIVAEAQGGGAATIVNKEEEI</sequence>
<feature type="signal peptide" evidence="1">
    <location>
        <begin position="1"/>
        <end position="19"/>
    </location>
</feature>
<dbReference type="Proteomes" id="UP000737391">
    <property type="component" value="Unassembled WGS sequence"/>
</dbReference>
<reference evidence="2" key="1">
    <citation type="submission" date="2020-01" db="EMBL/GenBank/DDBJ databases">
        <title>Identification and distribution of gene clusters putatively required for synthesis of sphingolipid metabolism inhibitors in phylogenetically diverse species of the filamentous fungus Fusarium.</title>
        <authorList>
            <person name="Kim H.-S."/>
            <person name="Busman M."/>
            <person name="Brown D.W."/>
            <person name="Divon H."/>
            <person name="Uhlig S."/>
            <person name="Proctor R.H."/>
        </authorList>
    </citation>
    <scope>NUCLEOTIDE SEQUENCE</scope>
    <source>
        <strain evidence="2">NRRL 31653</strain>
    </source>
</reference>
<accession>A0A9P5AZW7</accession>
<comment type="caution">
    <text evidence="2">The sequence shown here is derived from an EMBL/GenBank/DDBJ whole genome shotgun (WGS) entry which is preliminary data.</text>
</comment>
<feature type="chain" id="PRO_5040155499" evidence="1">
    <location>
        <begin position="20"/>
        <end position="269"/>
    </location>
</feature>
<keyword evidence="3" id="KW-1185">Reference proteome</keyword>
<protein>
    <submittedName>
        <fullName evidence="2">Uncharacterized protein</fullName>
    </submittedName>
</protein>
<proteinExistence type="predicted"/>
<dbReference type="AlphaFoldDB" id="A0A9P5AZW7"/>
<evidence type="ECO:0000313" key="3">
    <source>
        <dbReference type="Proteomes" id="UP000737391"/>
    </source>
</evidence>
<gene>
    <name evidence="2" type="ORF">FAGAP_10852</name>
</gene>
<keyword evidence="1" id="KW-0732">Signal</keyword>
<organism evidence="2 3">
    <name type="scientific">Fusarium agapanthi</name>
    <dbReference type="NCBI Taxonomy" id="1803897"/>
    <lineage>
        <taxon>Eukaryota</taxon>
        <taxon>Fungi</taxon>
        <taxon>Dikarya</taxon>
        <taxon>Ascomycota</taxon>
        <taxon>Pezizomycotina</taxon>
        <taxon>Sordariomycetes</taxon>
        <taxon>Hypocreomycetidae</taxon>
        <taxon>Hypocreales</taxon>
        <taxon>Nectriaceae</taxon>
        <taxon>Fusarium</taxon>
        <taxon>Fusarium fujikuroi species complex</taxon>
    </lineage>
</organism>
<dbReference type="OrthoDB" id="4148174at2759"/>
<evidence type="ECO:0000256" key="1">
    <source>
        <dbReference type="SAM" id="SignalP"/>
    </source>
</evidence>
<dbReference type="EMBL" id="LUFC02000969">
    <property type="protein sequence ID" value="KAF4490370.1"/>
    <property type="molecule type" value="Genomic_DNA"/>
</dbReference>